<protein>
    <submittedName>
        <fullName evidence="1 3">Uncharacterized protein</fullName>
    </submittedName>
</protein>
<accession>A0A6A6YMA0</accession>
<reference evidence="3" key="2">
    <citation type="submission" date="2020-04" db="EMBL/GenBank/DDBJ databases">
        <authorList>
            <consortium name="NCBI Genome Project"/>
        </authorList>
    </citation>
    <scope>NUCLEOTIDE SEQUENCE</scope>
    <source>
        <strain evidence="3">CBS 304.34</strain>
    </source>
</reference>
<organism evidence="1">
    <name type="scientific">Mytilinidion resinicola</name>
    <dbReference type="NCBI Taxonomy" id="574789"/>
    <lineage>
        <taxon>Eukaryota</taxon>
        <taxon>Fungi</taxon>
        <taxon>Dikarya</taxon>
        <taxon>Ascomycota</taxon>
        <taxon>Pezizomycotina</taxon>
        <taxon>Dothideomycetes</taxon>
        <taxon>Pleosporomycetidae</taxon>
        <taxon>Mytilinidiales</taxon>
        <taxon>Mytilinidiaceae</taxon>
        <taxon>Mytilinidion</taxon>
    </lineage>
</organism>
<reference evidence="3" key="3">
    <citation type="submission" date="2025-04" db="UniProtKB">
        <authorList>
            <consortium name="RefSeq"/>
        </authorList>
    </citation>
    <scope>IDENTIFICATION</scope>
    <source>
        <strain evidence="3">CBS 304.34</strain>
    </source>
</reference>
<evidence type="ECO:0000313" key="2">
    <source>
        <dbReference type="Proteomes" id="UP000504636"/>
    </source>
</evidence>
<evidence type="ECO:0000313" key="3">
    <source>
        <dbReference type="RefSeq" id="XP_033576667.1"/>
    </source>
</evidence>
<sequence length="190" mass="21535">MSFTNEDAYKEYAALEERPTNVEPWTKNKDGEIEIAPGELFCRFNMAENDFDEVELCPRNTRYSHNGNLRAHVKIHKVKVARVRPGTLSMMELRQVNKFYKDLMARYNRPYNPEAEDAVEVPTTPVKGPPTPVPKTRRPRVPLIKTGKNKGRVNLTQARLLSGVVGRRCAACVKAKRTGKFSGCEEAVLC</sequence>
<proteinExistence type="predicted"/>
<dbReference type="RefSeq" id="XP_033576667.1">
    <property type="nucleotide sequence ID" value="XM_033714438.1"/>
</dbReference>
<dbReference type="OrthoDB" id="3437279at2759"/>
<evidence type="ECO:0000313" key="1">
    <source>
        <dbReference type="EMBL" id="KAF2809703.1"/>
    </source>
</evidence>
<dbReference type="AlphaFoldDB" id="A0A6A6YMA0"/>
<dbReference type="Proteomes" id="UP000504636">
    <property type="component" value="Unplaced"/>
</dbReference>
<dbReference type="EMBL" id="MU003701">
    <property type="protein sequence ID" value="KAF2809703.1"/>
    <property type="molecule type" value="Genomic_DNA"/>
</dbReference>
<reference evidence="1 3" key="1">
    <citation type="journal article" date="2020" name="Stud. Mycol.">
        <title>101 Dothideomycetes genomes: a test case for predicting lifestyles and emergence of pathogens.</title>
        <authorList>
            <person name="Haridas S."/>
            <person name="Albert R."/>
            <person name="Binder M."/>
            <person name="Bloem J."/>
            <person name="Labutti K."/>
            <person name="Salamov A."/>
            <person name="Andreopoulos B."/>
            <person name="Baker S."/>
            <person name="Barry K."/>
            <person name="Bills G."/>
            <person name="Bluhm B."/>
            <person name="Cannon C."/>
            <person name="Castanera R."/>
            <person name="Culley D."/>
            <person name="Daum C."/>
            <person name="Ezra D."/>
            <person name="Gonzalez J."/>
            <person name="Henrissat B."/>
            <person name="Kuo A."/>
            <person name="Liang C."/>
            <person name="Lipzen A."/>
            <person name="Lutzoni F."/>
            <person name="Magnuson J."/>
            <person name="Mondo S."/>
            <person name="Nolan M."/>
            <person name="Ohm R."/>
            <person name="Pangilinan J."/>
            <person name="Park H.-J."/>
            <person name="Ramirez L."/>
            <person name="Alfaro M."/>
            <person name="Sun H."/>
            <person name="Tritt A."/>
            <person name="Yoshinaga Y."/>
            <person name="Zwiers L.-H."/>
            <person name="Turgeon B."/>
            <person name="Goodwin S."/>
            <person name="Spatafora J."/>
            <person name="Crous P."/>
            <person name="Grigoriev I."/>
        </authorList>
    </citation>
    <scope>NUCLEOTIDE SEQUENCE</scope>
    <source>
        <strain evidence="1 3">CBS 304.34</strain>
    </source>
</reference>
<name>A0A6A6YMA0_9PEZI</name>
<gene>
    <name evidence="1 3" type="ORF">BDZ99DRAFT_34628</name>
</gene>
<dbReference type="GeneID" id="54455331"/>
<keyword evidence="2" id="KW-1185">Reference proteome</keyword>